<accession>A0A5C5V6Q9</accession>
<keyword evidence="3" id="KW-1185">Reference proteome</keyword>
<comment type="caution">
    <text evidence="2">The sequence shown here is derived from an EMBL/GenBank/DDBJ whole genome shotgun (WGS) entry which is preliminary data.</text>
</comment>
<keyword evidence="1" id="KW-0812">Transmembrane</keyword>
<dbReference type="EMBL" id="SJPF01000002">
    <property type="protein sequence ID" value="TWT34258.1"/>
    <property type="molecule type" value="Genomic_DNA"/>
</dbReference>
<dbReference type="OrthoDB" id="269524at2"/>
<dbReference type="AlphaFoldDB" id="A0A5C5V6Q9"/>
<feature type="transmembrane region" description="Helical" evidence="1">
    <location>
        <begin position="444"/>
        <end position="462"/>
    </location>
</feature>
<organism evidence="2 3">
    <name type="scientific">Blastopirellula retiformator</name>
    <dbReference type="NCBI Taxonomy" id="2527970"/>
    <lineage>
        <taxon>Bacteria</taxon>
        <taxon>Pseudomonadati</taxon>
        <taxon>Planctomycetota</taxon>
        <taxon>Planctomycetia</taxon>
        <taxon>Pirellulales</taxon>
        <taxon>Pirellulaceae</taxon>
        <taxon>Blastopirellula</taxon>
    </lineage>
</organism>
<gene>
    <name evidence="2" type="ORF">Enr8_16520</name>
</gene>
<evidence type="ECO:0008006" key="4">
    <source>
        <dbReference type="Google" id="ProtNLM"/>
    </source>
</evidence>
<evidence type="ECO:0000313" key="2">
    <source>
        <dbReference type="EMBL" id="TWT34258.1"/>
    </source>
</evidence>
<feature type="transmembrane region" description="Helical" evidence="1">
    <location>
        <begin position="469"/>
        <end position="493"/>
    </location>
</feature>
<reference evidence="2 3" key="1">
    <citation type="submission" date="2019-02" db="EMBL/GenBank/DDBJ databases">
        <title>Deep-cultivation of Planctomycetes and their phenomic and genomic characterization uncovers novel biology.</title>
        <authorList>
            <person name="Wiegand S."/>
            <person name="Jogler M."/>
            <person name="Boedeker C."/>
            <person name="Pinto D."/>
            <person name="Vollmers J."/>
            <person name="Rivas-Marin E."/>
            <person name="Kohn T."/>
            <person name="Peeters S.H."/>
            <person name="Heuer A."/>
            <person name="Rast P."/>
            <person name="Oberbeckmann S."/>
            <person name="Bunk B."/>
            <person name="Jeske O."/>
            <person name="Meyerdierks A."/>
            <person name="Storesund J.E."/>
            <person name="Kallscheuer N."/>
            <person name="Luecker S."/>
            <person name="Lage O.M."/>
            <person name="Pohl T."/>
            <person name="Merkel B.J."/>
            <person name="Hornburger P."/>
            <person name="Mueller R.-W."/>
            <person name="Bruemmer F."/>
            <person name="Labrenz M."/>
            <person name="Spormann A.M."/>
            <person name="Op Den Camp H."/>
            <person name="Overmann J."/>
            <person name="Amann R."/>
            <person name="Jetten M.S.M."/>
            <person name="Mascher T."/>
            <person name="Medema M.H."/>
            <person name="Devos D.P."/>
            <person name="Kaster A.-K."/>
            <person name="Ovreas L."/>
            <person name="Rohde M."/>
            <person name="Galperin M.Y."/>
            <person name="Jogler C."/>
        </authorList>
    </citation>
    <scope>NUCLEOTIDE SEQUENCE [LARGE SCALE GENOMIC DNA]</scope>
    <source>
        <strain evidence="2 3">Enr8</strain>
    </source>
</reference>
<dbReference type="Proteomes" id="UP000318878">
    <property type="component" value="Unassembled WGS sequence"/>
</dbReference>
<evidence type="ECO:0000256" key="1">
    <source>
        <dbReference type="SAM" id="Phobius"/>
    </source>
</evidence>
<evidence type="ECO:0000313" key="3">
    <source>
        <dbReference type="Proteomes" id="UP000318878"/>
    </source>
</evidence>
<keyword evidence="1" id="KW-1133">Transmembrane helix</keyword>
<keyword evidence="1" id="KW-0472">Membrane</keyword>
<dbReference type="RefSeq" id="WP_146430325.1">
    <property type="nucleotide sequence ID" value="NZ_SJPF01000002.1"/>
</dbReference>
<sequence>MHRFKPTWRALGGVALVFAFTLTAWGQNRGVISFPSQGKGAKHGLTMTMATDWVQNSGYRPIWVTVNTANGLPAKADRVLTLELSGSDQWYWRNRQAISAVVELPQGATSATTEIAVPGSALWYQLQVTTYEDGSELKELSTNDGGAMISDGQNDVSEAFPAILLIDADAPNRNQRTSWYNEQIKLILDKEGTSPIPDLRVLLNETGLSARGSINTLVGGGQSGLVVLNTLWSLGRIEILNPSEAPTQWLNLTAVDIVFVTLADLQGMRINQTPQFEALTQWVRSGGNLVVTELGVGAKSYAEDQAALAKLLGMPPTDRGDVWRDRIPYARRSGIEQLRTRGYYGNNYIESFVAEDGSFRTGYDPRGSVPIPDFKMRTWQFGLVVTAEGDPFPGDKRQWNDLLDRMGSDRWMWFQRYGLSQLRYNEHYWRFMIPGVGQAPVTSFQVLISLFVIIIGPVNYFLLRSAGRLNWIIVTVPAGAAIVTLTLIGFALFSDGFGVKLRTRGVTLLDQRSGEAVAWSRQAYYAGLAPSSGFTFPRDTAVLPINQTPEDRGQDQRLVLSDESQHFKRGYFRSRVTHQMLVVRPSKTELKLAITEKGETLEVENLLEVDVKEVVIGGKDPSKLFIASDLKAGEKRTLHPATPNDGAKLRNLLSEYDLELPIGFDQYAFNASRNRSNLYYYQQLPEDSIGVAHGASRLEREMNESVRSSFPNSPYTYEALVERSPLTPVGVTRFNSEKSVEVIRGNW</sequence>
<name>A0A5C5V6Q9_9BACT</name>
<protein>
    <recommendedName>
        <fullName evidence="4">DUF4350 domain-containing protein</fullName>
    </recommendedName>
</protein>
<proteinExistence type="predicted"/>